<dbReference type="Proteomes" id="UP000054097">
    <property type="component" value="Unassembled WGS sequence"/>
</dbReference>
<dbReference type="EMBL" id="KN824283">
    <property type="protein sequence ID" value="KIM30889.1"/>
    <property type="molecule type" value="Genomic_DNA"/>
</dbReference>
<reference evidence="2 3" key="1">
    <citation type="submission" date="2014-04" db="EMBL/GenBank/DDBJ databases">
        <authorList>
            <consortium name="DOE Joint Genome Institute"/>
            <person name="Kuo A."/>
            <person name="Zuccaro A."/>
            <person name="Kohler A."/>
            <person name="Nagy L.G."/>
            <person name="Floudas D."/>
            <person name="Copeland A."/>
            <person name="Barry K.W."/>
            <person name="Cichocki N."/>
            <person name="Veneault-Fourrey C."/>
            <person name="LaButti K."/>
            <person name="Lindquist E.A."/>
            <person name="Lipzen A."/>
            <person name="Lundell T."/>
            <person name="Morin E."/>
            <person name="Murat C."/>
            <person name="Sun H."/>
            <person name="Tunlid A."/>
            <person name="Henrissat B."/>
            <person name="Grigoriev I.V."/>
            <person name="Hibbett D.S."/>
            <person name="Martin F."/>
            <person name="Nordberg H.P."/>
            <person name="Cantor M.N."/>
            <person name="Hua S.X."/>
        </authorList>
    </citation>
    <scope>NUCLEOTIDE SEQUENCE [LARGE SCALE GENOMIC DNA]</scope>
    <source>
        <strain evidence="2 3">MAFF 305830</strain>
    </source>
</reference>
<reference evidence="3" key="2">
    <citation type="submission" date="2015-01" db="EMBL/GenBank/DDBJ databases">
        <title>Evolutionary Origins and Diversification of the Mycorrhizal Mutualists.</title>
        <authorList>
            <consortium name="DOE Joint Genome Institute"/>
            <consortium name="Mycorrhizal Genomics Consortium"/>
            <person name="Kohler A."/>
            <person name="Kuo A."/>
            <person name="Nagy L.G."/>
            <person name="Floudas D."/>
            <person name="Copeland A."/>
            <person name="Barry K.W."/>
            <person name="Cichocki N."/>
            <person name="Veneault-Fourrey C."/>
            <person name="LaButti K."/>
            <person name="Lindquist E.A."/>
            <person name="Lipzen A."/>
            <person name="Lundell T."/>
            <person name="Morin E."/>
            <person name="Murat C."/>
            <person name="Riley R."/>
            <person name="Ohm R."/>
            <person name="Sun H."/>
            <person name="Tunlid A."/>
            <person name="Henrissat B."/>
            <person name="Grigoriev I.V."/>
            <person name="Hibbett D.S."/>
            <person name="Martin F."/>
        </authorList>
    </citation>
    <scope>NUCLEOTIDE SEQUENCE [LARGE SCALE GENOMIC DNA]</scope>
    <source>
        <strain evidence="3">MAFF 305830</strain>
    </source>
</reference>
<proteinExistence type="predicted"/>
<dbReference type="AlphaFoldDB" id="A0A0C3BFF3"/>
<feature type="compositionally biased region" description="Polar residues" evidence="1">
    <location>
        <begin position="472"/>
        <end position="482"/>
    </location>
</feature>
<feature type="region of interest" description="Disordered" evidence="1">
    <location>
        <begin position="185"/>
        <end position="241"/>
    </location>
</feature>
<evidence type="ECO:0008006" key="4">
    <source>
        <dbReference type="Google" id="ProtNLM"/>
    </source>
</evidence>
<feature type="compositionally biased region" description="Polar residues" evidence="1">
    <location>
        <begin position="11"/>
        <end position="23"/>
    </location>
</feature>
<evidence type="ECO:0000313" key="2">
    <source>
        <dbReference type="EMBL" id="KIM30889.1"/>
    </source>
</evidence>
<evidence type="ECO:0000256" key="1">
    <source>
        <dbReference type="SAM" id="MobiDB-lite"/>
    </source>
</evidence>
<feature type="region of interest" description="Disordered" evidence="1">
    <location>
        <begin position="472"/>
        <end position="505"/>
    </location>
</feature>
<name>A0A0C3BFF3_SERVB</name>
<organism evidence="2 3">
    <name type="scientific">Serendipita vermifera MAFF 305830</name>
    <dbReference type="NCBI Taxonomy" id="933852"/>
    <lineage>
        <taxon>Eukaryota</taxon>
        <taxon>Fungi</taxon>
        <taxon>Dikarya</taxon>
        <taxon>Basidiomycota</taxon>
        <taxon>Agaricomycotina</taxon>
        <taxon>Agaricomycetes</taxon>
        <taxon>Sebacinales</taxon>
        <taxon>Serendipitaceae</taxon>
        <taxon>Serendipita</taxon>
    </lineage>
</organism>
<feature type="region of interest" description="Disordered" evidence="1">
    <location>
        <begin position="1"/>
        <end position="102"/>
    </location>
</feature>
<dbReference type="HOGENOM" id="CLU_539875_0_0_1"/>
<accession>A0A0C3BFF3</accession>
<dbReference type="OrthoDB" id="3248089at2759"/>
<protein>
    <recommendedName>
        <fullName evidence="4">C2H2-type domain-containing protein</fullName>
    </recommendedName>
</protein>
<evidence type="ECO:0000313" key="3">
    <source>
        <dbReference type="Proteomes" id="UP000054097"/>
    </source>
</evidence>
<feature type="compositionally biased region" description="Polar residues" evidence="1">
    <location>
        <begin position="71"/>
        <end position="86"/>
    </location>
</feature>
<feature type="compositionally biased region" description="Polar residues" evidence="1">
    <location>
        <begin position="224"/>
        <end position="233"/>
    </location>
</feature>
<keyword evidence="3" id="KW-1185">Reference proteome</keyword>
<sequence>MTHYDDDDLYNSFQQESPQNVTLRSPRGYAAQAPGSLRGPPPPSPTRQVYSSPMPPLLDHSVDHHRGVMSSYASLTGANDPHSSSAGAYRPGNDPPSLDTGSRFLWHQDAYSLQSPPAGSTASTSQPASPEVLQPRVIPVSAYAYGAHWSGQPHRVFDEAFDTSTSLYHRPQGLALPTNDIRWSPHGFHGAEHTPIHTTVPPPTPSSALDAPRPDWVPAPVSPHGSTSSSQDPFTHFPDQDPARTRAYLAPEYPADEAVTMEMLELSSRTKCSCGPDHLCSTPQGIHTSPLATDVNRLNARMDLNLASSSFQVNQNRSIEGPVQLYKDVDAYFPDAPELRELSLHILRQLWCRNNEDEPAIGADEPIALKSRKRTPKSRFEPFFDSHMRCRVVEENGIRCEHVTTRKDRAVGHARAHFGYKPFACGGKCGKPGCLERYTCSSFRNDHIGRKKNPRRPCQLCGKLLTAQNLQRHMKQQHNNSPSPQPEEPARKKLKVSVLRSFSQQ</sequence>
<gene>
    <name evidence="2" type="ORF">M408DRAFT_272089</name>
</gene>